<dbReference type="EnsemblBacteria" id="BAA10730">
    <property type="protein sequence ID" value="BAA10730"/>
    <property type="gene ID" value="BAA10730"/>
</dbReference>
<accession>Q55960</accession>
<dbReference type="InterPro" id="IPR023577">
    <property type="entry name" value="CYTH_domain"/>
</dbReference>
<dbReference type="InParanoid" id="Q55960"/>
<dbReference type="InterPro" id="IPR012042">
    <property type="entry name" value="NeuTTM/CthTTM-like"/>
</dbReference>
<dbReference type="AlphaFoldDB" id="Q55960"/>
<dbReference type="PIR" id="S77038">
    <property type="entry name" value="S77038"/>
</dbReference>
<dbReference type="InterPro" id="IPR033469">
    <property type="entry name" value="CYTH-like_dom_sf"/>
</dbReference>
<evidence type="ECO:0000313" key="4">
    <source>
        <dbReference type="Proteomes" id="UP000001425"/>
    </source>
</evidence>
<dbReference type="PIRSF" id="PIRSF016487">
    <property type="entry name" value="CYTH_UCP016487"/>
    <property type="match status" value="1"/>
</dbReference>
<protein>
    <submittedName>
        <fullName evidence="3">Slr0698 protein</fullName>
    </submittedName>
</protein>
<dbReference type="PaxDb" id="1148-1006580"/>
<dbReference type="Proteomes" id="UP000001425">
    <property type="component" value="Chromosome"/>
</dbReference>
<dbReference type="KEGG" id="syn:slr0698"/>
<sequence length="154" mass="18016">MAIEIERKFLVKDDRWRDLAQGYLYRQGYIATKDLTTVRVRTIGNRAYLTIKGKNTGMARLEFEYEIPAVDANQILTELCSPPLIEKYRYCLDYQGKTWEVDEFLGDNQGLILAEVELSQADEKISLPPWIGKEVTDDARYYNVNLTQHPYKNW</sequence>
<reference evidence="3 4" key="2">
    <citation type="journal article" date="1996" name="DNA Res.">
        <title>Sequence analysis of the genome of the unicellular cyanobacterium Synechocystis sp. strain PCC6803. II. Sequence determination of the entire genome and assignment of potential protein-coding regions.</title>
        <authorList>
            <person name="Kaneko T."/>
            <person name="Sato S."/>
            <person name="Kotani H."/>
            <person name="Tanaka A."/>
            <person name="Asamizu E."/>
            <person name="Nakamura Y."/>
            <person name="Miyajima N."/>
            <person name="Hirosawa M."/>
            <person name="Sugiura M."/>
            <person name="Sasamoto S."/>
            <person name="Kimura T."/>
            <person name="Hosouchi T."/>
            <person name="Matsuno A."/>
            <person name="Muraki A."/>
            <person name="Nakazaki N."/>
            <person name="Naruo K."/>
            <person name="Okumura S."/>
            <person name="Shimpo S."/>
            <person name="Takeuchi C."/>
            <person name="Wada T."/>
            <person name="Watanabe A."/>
            <person name="Yamada M."/>
            <person name="Yasuda M."/>
            <person name="Tabata S."/>
        </authorList>
    </citation>
    <scope>NUCLEOTIDE SEQUENCE [LARGE SCALE GENOMIC DNA]</scope>
    <source>
        <strain evidence="4">ATCC 27184 / PCC 6803 / Kazusa</strain>
    </source>
</reference>
<evidence type="ECO:0000256" key="1">
    <source>
        <dbReference type="PIRSR" id="PIRSR016487-1"/>
    </source>
</evidence>
<proteinExistence type="predicted"/>
<dbReference type="PANTHER" id="PTHR40114">
    <property type="entry name" value="SLR0698 PROTEIN"/>
    <property type="match status" value="1"/>
</dbReference>
<dbReference type="Pfam" id="PF01928">
    <property type="entry name" value="CYTH"/>
    <property type="match status" value="1"/>
</dbReference>
<feature type="active site" description="Proton acceptor" evidence="1">
    <location>
        <position position="29"/>
    </location>
</feature>
<organism evidence="3 4">
    <name type="scientific">Synechocystis sp. (strain ATCC 27184 / PCC 6803 / Kazusa)</name>
    <dbReference type="NCBI Taxonomy" id="1111708"/>
    <lineage>
        <taxon>Bacteria</taxon>
        <taxon>Bacillati</taxon>
        <taxon>Cyanobacteriota</taxon>
        <taxon>Cyanophyceae</taxon>
        <taxon>Synechococcales</taxon>
        <taxon>Merismopediaceae</taxon>
        <taxon>Synechocystis</taxon>
    </lineage>
</organism>
<dbReference type="Gene3D" id="2.40.320.10">
    <property type="entry name" value="Hypothetical Protein Pfu-838710-001"/>
    <property type="match status" value="1"/>
</dbReference>
<reference evidence="3 4" key="1">
    <citation type="journal article" date="1995" name="DNA Res.">
        <title>Sequence analysis of the genome of the unicellular cyanobacterium Synechocystis sp. strain PCC6803. I. Sequence features in the 1 Mb region from map positions 64% to 92% of the genome.</title>
        <authorList>
            <person name="Kaneko T."/>
            <person name="Tanaka A."/>
            <person name="Sato S."/>
            <person name="Kotani H."/>
            <person name="Sazuka T."/>
            <person name="Miyajima N."/>
            <person name="Sugiura M."/>
            <person name="Tabata S."/>
        </authorList>
    </citation>
    <scope>NUCLEOTIDE SEQUENCE [LARGE SCALE GENOMIC DNA]</scope>
    <source>
        <strain evidence="4">ATCC 27184 / PCC 6803 / Kazusa</strain>
    </source>
</reference>
<dbReference type="IntAct" id="Q55960">
    <property type="interactions" value="1"/>
</dbReference>
<dbReference type="PANTHER" id="PTHR40114:SF1">
    <property type="entry name" value="SLR0698 PROTEIN"/>
    <property type="match status" value="1"/>
</dbReference>
<dbReference type="PROSITE" id="PS51707">
    <property type="entry name" value="CYTH"/>
    <property type="match status" value="1"/>
</dbReference>
<evidence type="ECO:0000313" key="3">
    <source>
        <dbReference type="EMBL" id="BAA10730.1"/>
    </source>
</evidence>
<evidence type="ECO:0000259" key="2">
    <source>
        <dbReference type="PROSITE" id="PS51707"/>
    </source>
</evidence>
<dbReference type="CDD" id="cd07891">
    <property type="entry name" value="CYTH-like_CthTTM-like_1"/>
    <property type="match status" value="1"/>
</dbReference>
<name>Q55960_SYNY3</name>
<keyword evidence="4" id="KW-1185">Reference proteome</keyword>
<gene>
    <name evidence="3" type="ordered locus">slr0698</name>
</gene>
<dbReference type="SMART" id="SM01118">
    <property type="entry name" value="CYTH"/>
    <property type="match status" value="1"/>
</dbReference>
<dbReference type="eggNOG" id="COG2954">
    <property type="taxonomic scope" value="Bacteria"/>
</dbReference>
<dbReference type="SUPFAM" id="SSF55154">
    <property type="entry name" value="CYTH-like phosphatases"/>
    <property type="match status" value="1"/>
</dbReference>
<dbReference type="EMBL" id="BA000022">
    <property type="protein sequence ID" value="BAA10730.1"/>
    <property type="molecule type" value="Genomic_DNA"/>
</dbReference>
<dbReference type="STRING" id="1148.gene:10500234"/>
<feature type="domain" description="CYTH" evidence="2">
    <location>
        <begin position="2"/>
        <end position="148"/>
    </location>
</feature>